<evidence type="ECO:0000313" key="1">
    <source>
        <dbReference type="EMBL" id="QHT17193.1"/>
    </source>
</evidence>
<reference evidence="1" key="1">
    <citation type="journal article" date="2020" name="Nature">
        <title>Giant virus diversity and host interactions through global metagenomics.</title>
        <authorList>
            <person name="Schulz F."/>
            <person name="Roux S."/>
            <person name="Paez-Espino D."/>
            <person name="Jungbluth S."/>
            <person name="Walsh D.A."/>
            <person name="Denef V.J."/>
            <person name="McMahon K.D."/>
            <person name="Konstantinidis K.T."/>
            <person name="Eloe-Fadrosh E.A."/>
            <person name="Kyrpides N.C."/>
            <person name="Woyke T."/>
        </authorList>
    </citation>
    <scope>NUCLEOTIDE SEQUENCE</scope>
    <source>
        <strain evidence="1">GVMAG-M-3300023174-24</strain>
    </source>
</reference>
<protein>
    <submittedName>
        <fullName evidence="1">Uncharacterized protein</fullName>
    </submittedName>
</protein>
<accession>A0A6C0DKV0</accession>
<name>A0A6C0DKV0_9ZZZZ</name>
<sequence>MYCLTNLLKPDSSNNSGVKIINYNNETSIETFKNVINLLSYNKNGYDKIYISLGSKINETFIKFDSPEKKRNKKFLSNSTEQMIPVFIKTCNYDTRILSVVIDNFETEQNINKNIVLLEPEKPPNVDIVIFDKFCSQPFLTELIKYFVKLFMLFDMNQKNVMICNYIKYNNKTNNEIDLYSQKMVPETIQKVLDNEEFEKYAYCFYQWFGYNFYLYNFIYNYKIFEIIISVNNNYLTDLEILIKQLINDEYDNINFEKNNKIMLTEPKMLLVMENIYDITSDCTYKYEIATSLRKYFYEHGQLELSYD</sequence>
<dbReference type="AlphaFoldDB" id="A0A6C0DKV0"/>
<organism evidence="1">
    <name type="scientific">viral metagenome</name>
    <dbReference type="NCBI Taxonomy" id="1070528"/>
    <lineage>
        <taxon>unclassified sequences</taxon>
        <taxon>metagenomes</taxon>
        <taxon>organismal metagenomes</taxon>
    </lineage>
</organism>
<proteinExistence type="predicted"/>
<dbReference type="EMBL" id="MN739632">
    <property type="protein sequence ID" value="QHT17193.1"/>
    <property type="molecule type" value="Genomic_DNA"/>
</dbReference>